<comment type="caution">
    <text evidence="2">The sequence shown here is derived from an EMBL/GenBank/DDBJ whole genome shotgun (WGS) entry which is preliminary data.</text>
</comment>
<feature type="region of interest" description="Disordered" evidence="1">
    <location>
        <begin position="287"/>
        <end position="401"/>
    </location>
</feature>
<feature type="compositionally biased region" description="Acidic residues" evidence="1">
    <location>
        <begin position="386"/>
        <end position="401"/>
    </location>
</feature>
<organism evidence="2 3">
    <name type="scientific">Myxozyma melibiosi</name>
    <dbReference type="NCBI Taxonomy" id="54550"/>
    <lineage>
        <taxon>Eukaryota</taxon>
        <taxon>Fungi</taxon>
        <taxon>Dikarya</taxon>
        <taxon>Ascomycota</taxon>
        <taxon>Saccharomycotina</taxon>
        <taxon>Lipomycetes</taxon>
        <taxon>Lipomycetales</taxon>
        <taxon>Lipomycetaceae</taxon>
        <taxon>Myxozyma</taxon>
    </lineage>
</organism>
<accession>A0ABR1F0H0</accession>
<dbReference type="Proteomes" id="UP001498771">
    <property type="component" value="Unassembled WGS sequence"/>
</dbReference>
<sequence>MATTPPRFTSDAADDFGIATPATPKHGPKFDPDCYTIRDRRRKEQHAAAAAASGDHKPTELWTTKDSWQSKPDCADEAEAEELAAPTPNSRGSRLRTRTRTISGPQPGAPMLTPRETPDARRQRRAQQHHQFEQALTTPKEVSSALEVDSEDEELFPTFPTASKSKSATRSAARILFPTATSSKTTPSFKVYEDEEEILPQRSSKIPVFRDADVFDDPFNSSFVASKKRCRAIPDRQTESPDCLPSKKGMMFVFRGKKVFRPFDEEGDLSDDELAVAPIKPRILFPEAQKKAKELSGDPDDRSPTLPSSSSSIFDDGLTSQESDFSPATSQLGSSSMILQEKLGVSRGRRSSSSRSLRSGRSFAIASSDDGESFVTASQTSVYMDNPEEEETDIDESYCSP</sequence>
<feature type="compositionally biased region" description="Low complexity" evidence="1">
    <location>
        <begin position="353"/>
        <end position="362"/>
    </location>
</feature>
<feature type="compositionally biased region" description="Basic and acidic residues" evidence="1">
    <location>
        <begin position="288"/>
        <end position="303"/>
    </location>
</feature>
<evidence type="ECO:0000313" key="2">
    <source>
        <dbReference type="EMBL" id="KAK7203334.1"/>
    </source>
</evidence>
<feature type="compositionally biased region" description="Polar residues" evidence="1">
    <location>
        <begin position="318"/>
        <end position="338"/>
    </location>
</feature>
<name>A0ABR1F0H0_9ASCO</name>
<reference evidence="2 3" key="1">
    <citation type="submission" date="2024-03" db="EMBL/GenBank/DDBJ databases">
        <title>Genome-scale model development and genomic sequencing of the oleaginous clade Lipomyces.</title>
        <authorList>
            <consortium name="Lawrence Berkeley National Laboratory"/>
            <person name="Czajka J.J."/>
            <person name="Han Y."/>
            <person name="Kim J."/>
            <person name="Mondo S.J."/>
            <person name="Hofstad B.A."/>
            <person name="Robles A."/>
            <person name="Haridas S."/>
            <person name="Riley R."/>
            <person name="LaButti K."/>
            <person name="Pangilinan J."/>
            <person name="Andreopoulos W."/>
            <person name="Lipzen A."/>
            <person name="Yan J."/>
            <person name="Wang M."/>
            <person name="Ng V."/>
            <person name="Grigoriev I.V."/>
            <person name="Spatafora J.W."/>
            <person name="Magnuson J.K."/>
            <person name="Baker S.E."/>
            <person name="Pomraning K.R."/>
        </authorList>
    </citation>
    <scope>NUCLEOTIDE SEQUENCE [LARGE SCALE GENOMIC DNA]</scope>
    <source>
        <strain evidence="2 3">Phaff 52-87</strain>
    </source>
</reference>
<feature type="compositionally biased region" description="Low complexity" evidence="1">
    <location>
        <begin position="161"/>
        <end position="171"/>
    </location>
</feature>
<feature type="compositionally biased region" description="Low complexity" evidence="1">
    <location>
        <begin position="304"/>
        <end position="316"/>
    </location>
</feature>
<feature type="compositionally biased region" description="Basic and acidic residues" evidence="1">
    <location>
        <begin position="28"/>
        <end position="38"/>
    </location>
</feature>
<evidence type="ECO:0000256" key="1">
    <source>
        <dbReference type="SAM" id="MobiDB-lite"/>
    </source>
</evidence>
<proteinExistence type="predicted"/>
<dbReference type="GeneID" id="90038951"/>
<dbReference type="EMBL" id="JBBJBU010000012">
    <property type="protein sequence ID" value="KAK7203334.1"/>
    <property type="molecule type" value="Genomic_DNA"/>
</dbReference>
<feature type="region of interest" description="Disordered" evidence="1">
    <location>
        <begin position="1"/>
        <end position="171"/>
    </location>
</feature>
<protein>
    <submittedName>
        <fullName evidence="2">Uncharacterized protein</fullName>
    </submittedName>
</protein>
<evidence type="ECO:0000313" key="3">
    <source>
        <dbReference type="Proteomes" id="UP001498771"/>
    </source>
</evidence>
<keyword evidence="3" id="KW-1185">Reference proteome</keyword>
<dbReference type="RefSeq" id="XP_064766367.1">
    <property type="nucleotide sequence ID" value="XM_064913439.1"/>
</dbReference>
<feature type="compositionally biased region" description="Polar residues" evidence="1">
    <location>
        <begin position="61"/>
        <end position="70"/>
    </location>
</feature>
<gene>
    <name evidence="2" type="ORF">BZA70DRAFT_283443</name>
</gene>